<feature type="transmembrane region" description="Helical" evidence="4">
    <location>
        <begin position="25"/>
        <end position="45"/>
    </location>
</feature>
<dbReference type="InterPro" id="IPR017853">
    <property type="entry name" value="GH"/>
</dbReference>
<feature type="transmembrane region" description="Helical" evidence="4">
    <location>
        <begin position="1014"/>
        <end position="1038"/>
    </location>
</feature>
<keyword evidence="4" id="KW-1133">Transmembrane helix</keyword>
<keyword evidence="4" id="KW-0472">Membrane</keyword>
<dbReference type="GO" id="GO:0016810">
    <property type="term" value="F:hydrolase activity, acting on carbon-nitrogen (but not peptide) bonds"/>
    <property type="evidence" value="ECO:0007669"/>
    <property type="project" value="InterPro"/>
</dbReference>
<feature type="domain" description="NodB homology" evidence="5">
    <location>
        <begin position="493"/>
        <end position="681"/>
    </location>
</feature>
<dbReference type="Proteomes" id="UP001144372">
    <property type="component" value="Unassembled WGS sequence"/>
</dbReference>
<feature type="domain" description="GH18" evidence="6">
    <location>
        <begin position="113"/>
        <end position="423"/>
    </location>
</feature>
<dbReference type="GO" id="GO:0005975">
    <property type="term" value="P:carbohydrate metabolic process"/>
    <property type="evidence" value="ECO:0007669"/>
    <property type="project" value="InterPro"/>
</dbReference>
<dbReference type="CDD" id="cd10962">
    <property type="entry name" value="CE4_GT2-like"/>
    <property type="match status" value="1"/>
</dbReference>
<dbReference type="SMART" id="SM00636">
    <property type="entry name" value="Glyco_18"/>
    <property type="match status" value="1"/>
</dbReference>
<evidence type="ECO:0000256" key="3">
    <source>
        <dbReference type="ARBA" id="ARBA00022679"/>
    </source>
</evidence>
<feature type="transmembrane region" description="Helical" evidence="4">
    <location>
        <begin position="723"/>
        <end position="747"/>
    </location>
</feature>
<dbReference type="Gene3D" id="3.20.20.80">
    <property type="entry name" value="Glycosidases"/>
    <property type="match status" value="1"/>
</dbReference>
<dbReference type="PANTHER" id="PTHR43630">
    <property type="entry name" value="POLY-BETA-1,6-N-ACETYL-D-GLUCOSAMINE SYNTHASE"/>
    <property type="match status" value="1"/>
</dbReference>
<evidence type="ECO:0000259" key="5">
    <source>
        <dbReference type="PROSITE" id="PS51677"/>
    </source>
</evidence>
<evidence type="ECO:0000256" key="1">
    <source>
        <dbReference type="ARBA" id="ARBA00006739"/>
    </source>
</evidence>
<keyword evidence="3 7" id="KW-0808">Transferase</keyword>
<feature type="transmembrane region" description="Helical" evidence="4">
    <location>
        <begin position="1044"/>
        <end position="1065"/>
    </location>
</feature>
<dbReference type="Gene3D" id="3.10.50.10">
    <property type="match status" value="1"/>
</dbReference>
<keyword evidence="2" id="KW-0328">Glycosyltransferase</keyword>
<dbReference type="InterPro" id="IPR029070">
    <property type="entry name" value="Chitinase_insertion_sf"/>
</dbReference>
<dbReference type="InterPro" id="IPR029044">
    <property type="entry name" value="Nucleotide-diphossugar_trans"/>
</dbReference>
<dbReference type="GO" id="GO:0008061">
    <property type="term" value="F:chitin binding"/>
    <property type="evidence" value="ECO:0007669"/>
    <property type="project" value="InterPro"/>
</dbReference>
<dbReference type="InterPro" id="IPR002509">
    <property type="entry name" value="NODB_dom"/>
</dbReference>
<accession>A0A9W6LAM1</accession>
<organism evidence="7 8">
    <name type="scientific">Desulforhabdus amnigena</name>
    <dbReference type="NCBI Taxonomy" id="40218"/>
    <lineage>
        <taxon>Bacteria</taxon>
        <taxon>Pseudomonadati</taxon>
        <taxon>Thermodesulfobacteriota</taxon>
        <taxon>Syntrophobacteria</taxon>
        <taxon>Syntrophobacterales</taxon>
        <taxon>Syntrophobacteraceae</taxon>
        <taxon>Desulforhabdus</taxon>
    </lineage>
</organism>
<keyword evidence="4" id="KW-0812">Transmembrane</keyword>
<dbReference type="Pfam" id="PF01522">
    <property type="entry name" value="Polysacc_deac_1"/>
    <property type="match status" value="1"/>
</dbReference>
<dbReference type="CDD" id="cd06423">
    <property type="entry name" value="CESA_like"/>
    <property type="match status" value="1"/>
</dbReference>
<gene>
    <name evidence="7" type="ORF">DAMNIGENAA_37620</name>
</gene>
<evidence type="ECO:0000256" key="2">
    <source>
        <dbReference type="ARBA" id="ARBA00022676"/>
    </source>
</evidence>
<dbReference type="SUPFAM" id="SSF53448">
    <property type="entry name" value="Nucleotide-diphospho-sugar transferases"/>
    <property type="match status" value="1"/>
</dbReference>
<dbReference type="PROSITE" id="PS51910">
    <property type="entry name" value="GH18_2"/>
    <property type="match status" value="1"/>
</dbReference>
<dbReference type="Gene3D" id="3.20.20.370">
    <property type="entry name" value="Glycoside hydrolase/deacetylase"/>
    <property type="match status" value="1"/>
</dbReference>
<dbReference type="InterPro" id="IPR011583">
    <property type="entry name" value="Chitinase_II/V-like_cat"/>
</dbReference>
<dbReference type="EMBL" id="BSDR01000001">
    <property type="protein sequence ID" value="GLI36329.1"/>
    <property type="molecule type" value="Genomic_DNA"/>
</dbReference>
<comment type="caution">
    <text evidence="7">The sequence shown here is derived from an EMBL/GenBank/DDBJ whole genome shotgun (WGS) entry which is preliminary data.</text>
</comment>
<dbReference type="AlphaFoldDB" id="A0A9W6LAM1"/>
<evidence type="ECO:0000256" key="4">
    <source>
        <dbReference type="SAM" id="Phobius"/>
    </source>
</evidence>
<evidence type="ECO:0000259" key="6">
    <source>
        <dbReference type="PROSITE" id="PS51910"/>
    </source>
</evidence>
<keyword evidence="8" id="KW-1185">Reference proteome</keyword>
<dbReference type="GO" id="GO:0016757">
    <property type="term" value="F:glycosyltransferase activity"/>
    <property type="evidence" value="ECO:0007669"/>
    <property type="project" value="UniProtKB-KW"/>
</dbReference>
<dbReference type="InterPro" id="IPR011330">
    <property type="entry name" value="Glyco_hydro/deAcase_b/a-brl"/>
</dbReference>
<dbReference type="RefSeq" id="WP_281796661.1">
    <property type="nucleotide sequence ID" value="NZ_BSDR01000001.1"/>
</dbReference>
<dbReference type="PANTHER" id="PTHR43630:SF1">
    <property type="entry name" value="POLY-BETA-1,6-N-ACETYL-D-GLUCOSAMINE SYNTHASE"/>
    <property type="match status" value="1"/>
</dbReference>
<name>A0A9W6LAM1_9BACT</name>
<dbReference type="Pfam" id="PF13641">
    <property type="entry name" value="Glyco_tranf_2_3"/>
    <property type="match status" value="1"/>
</dbReference>
<sequence length="1119" mass="125437">MGELKIDSFVFLDARGKRWPRLRKWIFFIGLFFSLAIILFIQSLFVTSQLQLPASVRQLKARLKVLQKQESGSPPKTTNPLWLQYSRGGPGAPKQIYAAQNAVEGAGKNRTREVVLGFYQNWDSRSFESLKLHADQMTHVSSQWLTIADGLGTLVSNPDPQLQAFCASKGIVLMPLLDNLIGDTWQPEAVESLANGPEARQEQFISNLISRLTALKAGGVVIDWEQVDPAYQESVTALVQKMAVALHQHNMELWLSVPMGQDLKVYDLETLAHSADQFIAMLSDETSETDPPGPIASQEWFNGWVESMSDYGTPSQWIIGVGSYGYDWTMDGKKAETISFHDVMTRAGRAGLTDFELDSASGNPHFSYEDEDTEHTVWFLDVATFINEIQNARENMTGGIAISQLGNEDPDIWKALKFIRAPRLKAEMLTDLQPLKPEGIITHVGTGEFITVDDDLSEGARRLTLDADGKVSERYEKFPNYLTLCHMGEGDDDQVAITFDDGPDPKWTPIILDVLKEKGVKAAFFVVGAKVEANPDLAERIVREGHEIGIHTYTHPNLAMVSAERALLEFNATERLIETITGRSTILFRPPYNADSRPQNMDEIVPIKWANALGYLTVMENIDTEDWARPGSDAILQRVKQMRRAGGNIILMHDAGGDRRQTVEALPHIIDYLQARGDRISSLGQVLNESPDFLMPPVQQSSQSVTRFVSGSGFRMLHIVENFLWAFMILATFLIVLRTLIVAFFALENRRSPAQSEEDLFQPPVSIIVAAYNEEKVIKSTLQNLLKTRYPGHFEVIVIDDGSKDRTAEIVAGLAAADSRIRLIRQPNGGKARALRRGINAAANEILVMLDADTHFQPDTVERLVQPFRDETIGAVSGHAKVGNMRTFIARCQSLEYTCGFNLDRRAYHQLNCITVAPGAVSALRRTAILKAGGISTDTLAEDTDLTLSLHRCGFRIAYVPQAIAWTEAPETLRTLAKQRFRWAFGTLQCLWKHRDLVFDTRYKALAWFSLPSIWLFQILLVAVGPLVDAFLIYSMLFGIGESVYVYFLIFLLMDLFLAALACLMEKESLGHAWLIIPMRFIYRPLLSWVIWKSIFRAVQGVWVSWGKLERTASVPNHL</sequence>
<proteinExistence type="inferred from homology"/>
<protein>
    <submittedName>
        <fullName evidence="7">Glycosyl transferase family 2</fullName>
    </submittedName>
</protein>
<evidence type="ECO:0000313" key="7">
    <source>
        <dbReference type="EMBL" id="GLI36329.1"/>
    </source>
</evidence>
<dbReference type="SUPFAM" id="SSF51445">
    <property type="entry name" value="(Trans)glycosidases"/>
    <property type="match status" value="1"/>
</dbReference>
<dbReference type="Pfam" id="PF00704">
    <property type="entry name" value="Glyco_hydro_18"/>
    <property type="match status" value="1"/>
</dbReference>
<dbReference type="SUPFAM" id="SSF88713">
    <property type="entry name" value="Glycoside hydrolase/deacetylase"/>
    <property type="match status" value="1"/>
</dbReference>
<dbReference type="Gene3D" id="3.90.550.10">
    <property type="entry name" value="Spore Coat Polysaccharide Biosynthesis Protein SpsA, Chain A"/>
    <property type="match status" value="1"/>
</dbReference>
<comment type="similarity">
    <text evidence="1">Belongs to the glycosyltransferase 2 family.</text>
</comment>
<dbReference type="PROSITE" id="PS51677">
    <property type="entry name" value="NODB"/>
    <property type="match status" value="1"/>
</dbReference>
<reference evidence="7" key="1">
    <citation type="submission" date="2022-12" db="EMBL/GenBank/DDBJ databases">
        <title>Reference genome sequencing for broad-spectrum identification of bacterial and archaeal isolates by mass spectrometry.</title>
        <authorList>
            <person name="Sekiguchi Y."/>
            <person name="Tourlousse D.M."/>
        </authorList>
    </citation>
    <scope>NUCLEOTIDE SEQUENCE</scope>
    <source>
        <strain evidence="7">ASRB1</strain>
    </source>
</reference>
<dbReference type="InterPro" id="IPR001223">
    <property type="entry name" value="Glyco_hydro18_cat"/>
</dbReference>
<evidence type="ECO:0000313" key="8">
    <source>
        <dbReference type="Proteomes" id="UP001144372"/>
    </source>
</evidence>